<dbReference type="EMBL" id="SGXG01000001">
    <property type="protein sequence ID" value="RZS97359.1"/>
    <property type="molecule type" value="Genomic_DNA"/>
</dbReference>
<proteinExistence type="predicted"/>
<gene>
    <name evidence="1" type="ORF">BC751_2965</name>
</gene>
<evidence type="ECO:0000313" key="1">
    <source>
        <dbReference type="EMBL" id="RZS97359.1"/>
    </source>
</evidence>
<name>A0A4V2F6S7_9BACT</name>
<dbReference type="Proteomes" id="UP000292209">
    <property type="component" value="Unassembled WGS sequence"/>
</dbReference>
<evidence type="ECO:0000313" key="2">
    <source>
        <dbReference type="Proteomes" id="UP000292209"/>
    </source>
</evidence>
<organism evidence="1 2">
    <name type="scientific">Cecembia calidifontis</name>
    <dbReference type="NCBI Taxonomy" id="1187080"/>
    <lineage>
        <taxon>Bacteria</taxon>
        <taxon>Pseudomonadati</taxon>
        <taxon>Bacteroidota</taxon>
        <taxon>Cytophagia</taxon>
        <taxon>Cytophagales</taxon>
        <taxon>Cyclobacteriaceae</taxon>
        <taxon>Cecembia</taxon>
    </lineage>
</organism>
<reference evidence="1 2" key="1">
    <citation type="submission" date="2019-02" db="EMBL/GenBank/DDBJ databases">
        <title>Genomic Encyclopedia of Archaeal and Bacterial Type Strains, Phase II (KMG-II): from individual species to whole genera.</title>
        <authorList>
            <person name="Goeker M."/>
        </authorList>
    </citation>
    <scope>NUCLEOTIDE SEQUENCE [LARGE SCALE GENOMIC DNA]</scope>
    <source>
        <strain evidence="1 2">DSM 21411</strain>
    </source>
</reference>
<sequence length="36" mass="4330">MNESTYNTFTMNYLWEERAAIVKEVLKNVNLAFFQN</sequence>
<comment type="caution">
    <text evidence="1">The sequence shown here is derived from an EMBL/GenBank/DDBJ whole genome shotgun (WGS) entry which is preliminary data.</text>
</comment>
<accession>A0A4V2F6S7</accession>
<protein>
    <submittedName>
        <fullName evidence="1">Uncharacterized protein</fullName>
    </submittedName>
</protein>
<dbReference type="AlphaFoldDB" id="A0A4V2F6S7"/>
<keyword evidence="2" id="KW-1185">Reference proteome</keyword>